<keyword evidence="5 7" id="KW-0472">Membrane</keyword>
<dbReference type="Pfam" id="PF00510">
    <property type="entry name" value="COX3"/>
    <property type="match status" value="1"/>
</dbReference>
<dbReference type="EMBL" id="SDVB01000253">
    <property type="protein sequence ID" value="RYC10318.1"/>
    <property type="molecule type" value="Genomic_DNA"/>
</dbReference>
<proteinExistence type="inferred from homology"/>
<dbReference type="RefSeq" id="WP_129333706.1">
    <property type="nucleotide sequence ID" value="NZ_SDVB01000253.1"/>
</dbReference>
<comment type="similarity">
    <text evidence="2 6">Belongs to the cytochrome c oxidase subunit 3 family.</text>
</comment>
<evidence type="ECO:0000256" key="6">
    <source>
        <dbReference type="RuleBase" id="RU003376"/>
    </source>
</evidence>
<evidence type="ECO:0000313" key="9">
    <source>
        <dbReference type="EMBL" id="RYC10318.1"/>
    </source>
</evidence>
<evidence type="ECO:0000313" key="10">
    <source>
        <dbReference type="Proteomes" id="UP000291088"/>
    </source>
</evidence>
<evidence type="ECO:0000256" key="1">
    <source>
        <dbReference type="ARBA" id="ARBA00004141"/>
    </source>
</evidence>
<keyword evidence="4 7" id="KW-1133">Transmembrane helix</keyword>
<comment type="subcellular location">
    <subcellularLocation>
        <location evidence="6">Cell membrane</location>
        <topology evidence="6">Multi-pass membrane protein</topology>
    </subcellularLocation>
    <subcellularLocation>
        <location evidence="1">Membrane</location>
        <topology evidence="1">Multi-pass membrane protein</topology>
    </subcellularLocation>
</comment>
<sequence>MADMTVTTFAESEEGDTLLLWILAWSELVAFGILIGAFLIASVIDPLAFSTAQAHLRPGLAAINTLVLLTSGWQAALAARPGASLAETRRGLLLAALFGLVFLAVKLFEYSGEIGVAGDESFGAFFELYFLVTGFHLLHVVFGSAVLALVAWRPTRSNVALITTLWHVIDLVWIVLFPLFYLV</sequence>
<keyword evidence="3 6" id="KW-0812">Transmembrane</keyword>
<feature type="transmembrane region" description="Helical" evidence="7">
    <location>
        <begin position="91"/>
        <end position="108"/>
    </location>
</feature>
<evidence type="ECO:0000256" key="7">
    <source>
        <dbReference type="SAM" id="Phobius"/>
    </source>
</evidence>
<dbReference type="PANTHER" id="PTHR11403">
    <property type="entry name" value="CYTOCHROME C OXIDASE SUBUNIT III"/>
    <property type="match status" value="1"/>
</dbReference>
<dbReference type="InterPro" id="IPR024791">
    <property type="entry name" value="Cyt_c/ubiquinol_Oxase_su3"/>
</dbReference>
<accession>A0A4Q2T0V3</accession>
<feature type="domain" description="Heme-copper oxidase subunit III family profile" evidence="8">
    <location>
        <begin position="13"/>
        <end position="183"/>
    </location>
</feature>
<organism evidence="9 10">
    <name type="scientific">Ciceribacter ferrooxidans</name>
    <dbReference type="NCBI Taxonomy" id="2509717"/>
    <lineage>
        <taxon>Bacteria</taxon>
        <taxon>Pseudomonadati</taxon>
        <taxon>Pseudomonadota</taxon>
        <taxon>Alphaproteobacteria</taxon>
        <taxon>Hyphomicrobiales</taxon>
        <taxon>Rhizobiaceae</taxon>
        <taxon>Ciceribacter</taxon>
    </lineage>
</organism>
<feature type="transmembrane region" description="Helical" evidence="7">
    <location>
        <begin position="159"/>
        <end position="181"/>
    </location>
</feature>
<dbReference type="GO" id="GO:0019646">
    <property type="term" value="P:aerobic electron transport chain"/>
    <property type="evidence" value="ECO:0007669"/>
    <property type="project" value="InterPro"/>
</dbReference>
<feature type="transmembrane region" description="Helical" evidence="7">
    <location>
        <begin position="60"/>
        <end position="79"/>
    </location>
</feature>
<reference evidence="9 10" key="1">
    <citation type="submission" date="2019-01" db="EMBL/GenBank/DDBJ databases">
        <authorList>
            <person name="Deng T."/>
        </authorList>
    </citation>
    <scope>NUCLEOTIDE SEQUENCE [LARGE SCALE GENOMIC DNA]</scope>
    <source>
        <strain evidence="9 10">F8825</strain>
    </source>
</reference>
<dbReference type="GO" id="GO:0005886">
    <property type="term" value="C:plasma membrane"/>
    <property type="evidence" value="ECO:0007669"/>
    <property type="project" value="UniProtKB-SubCell"/>
</dbReference>
<feature type="transmembrane region" description="Helical" evidence="7">
    <location>
        <begin position="18"/>
        <end position="40"/>
    </location>
</feature>
<dbReference type="AlphaFoldDB" id="A0A4Q2T0V3"/>
<dbReference type="InterPro" id="IPR000298">
    <property type="entry name" value="Cyt_c_oxidase-like_su3"/>
</dbReference>
<feature type="transmembrane region" description="Helical" evidence="7">
    <location>
        <begin position="128"/>
        <end position="152"/>
    </location>
</feature>
<evidence type="ECO:0000259" key="8">
    <source>
        <dbReference type="PROSITE" id="PS50253"/>
    </source>
</evidence>
<evidence type="ECO:0000256" key="4">
    <source>
        <dbReference type="ARBA" id="ARBA00022989"/>
    </source>
</evidence>
<dbReference type="OrthoDB" id="9810850at2"/>
<evidence type="ECO:0000256" key="2">
    <source>
        <dbReference type="ARBA" id="ARBA00010581"/>
    </source>
</evidence>
<keyword evidence="10" id="KW-1185">Reference proteome</keyword>
<gene>
    <name evidence="9" type="ORF">EUU22_19895</name>
</gene>
<evidence type="ECO:0000256" key="3">
    <source>
        <dbReference type="ARBA" id="ARBA00022692"/>
    </source>
</evidence>
<dbReference type="InterPro" id="IPR035973">
    <property type="entry name" value="Cyt_c_oxidase_su3-like_sf"/>
</dbReference>
<name>A0A4Q2T0V3_9HYPH</name>
<dbReference type="SUPFAM" id="SSF81452">
    <property type="entry name" value="Cytochrome c oxidase subunit III-like"/>
    <property type="match status" value="1"/>
</dbReference>
<dbReference type="InterPro" id="IPR013833">
    <property type="entry name" value="Cyt_c_oxidase_su3_a-hlx"/>
</dbReference>
<protein>
    <submittedName>
        <fullName evidence="9">Cytochrome c oxidase subunit 3 family protein</fullName>
    </submittedName>
</protein>
<dbReference type="PANTHER" id="PTHR11403:SF6">
    <property type="entry name" value="NITRIC OXIDE REDUCTASE SUBUNIT E"/>
    <property type="match status" value="1"/>
</dbReference>
<dbReference type="Proteomes" id="UP000291088">
    <property type="component" value="Unassembled WGS sequence"/>
</dbReference>
<comment type="caution">
    <text evidence="9">The sequence shown here is derived from an EMBL/GenBank/DDBJ whole genome shotgun (WGS) entry which is preliminary data.</text>
</comment>
<dbReference type="Gene3D" id="1.20.120.80">
    <property type="entry name" value="Cytochrome c oxidase, subunit III, four-helix bundle"/>
    <property type="match status" value="1"/>
</dbReference>
<dbReference type="GO" id="GO:0004129">
    <property type="term" value="F:cytochrome-c oxidase activity"/>
    <property type="evidence" value="ECO:0007669"/>
    <property type="project" value="InterPro"/>
</dbReference>
<evidence type="ECO:0000256" key="5">
    <source>
        <dbReference type="ARBA" id="ARBA00023136"/>
    </source>
</evidence>
<dbReference type="PROSITE" id="PS50253">
    <property type="entry name" value="COX3"/>
    <property type="match status" value="1"/>
</dbReference>